<dbReference type="Proteomes" id="UP000608063">
    <property type="component" value="Unassembled WGS sequence"/>
</dbReference>
<dbReference type="SUPFAM" id="SSF89796">
    <property type="entry name" value="CoA-transferase family III (CaiB/BaiF)"/>
    <property type="match status" value="1"/>
</dbReference>
<evidence type="ECO:0000313" key="3">
    <source>
        <dbReference type="EMBL" id="NKT80247.1"/>
    </source>
</evidence>
<dbReference type="Pfam" id="PF02515">
    <property type="entry name" value="CoA_transf_3"/>
    <property type="match status" value="1"/>
</dbReference>
<dbReference type="Gene3D" id="3.30.1540.10">
    <property type="entry name" value="formyl-coa transferase, domain 3"/>
    <property type="match status" value="1"/>
</dbReference>
<proteinExistence type="predicted"/>
<evidence type="ECO:0000313" key="4">
    <source>
        <dbReference type="EMBL" id="NKW41216.1"/>
    </source>
</evidence>
<dbReference type="RefSeq" id="WP_084961608.1">
    <property type="nucleotide sequence ID" value="NZ_AP024189.1"/>
</dbReference>
<reference evidence="3" key="2">
    <citation type="journal article" date="2020" name="Environ. Microbiol.">
        <title>The novel and transferable erm(51) gene confers Macrolides, Lincosamides, and Streptogramins B (MLSB) resistance to clonal Rhodococcus equi in the environment.</title>
        <authorList>
            <person name="Huber L."/>
            <person name="Giguere S."/>
            <person name="Slovis N.M."/>
            <person name="Alvarez-Narvaez S."/>
            <person name="Hart K.A."/>
            <person name="Greiter M."/>
            <person name="Morris E.R.A."/>
            <person name="Cohen N.D."/>
        </authorList>
    </citation>
    <scope>NUCLEOTIDE SEQUENCE</scope>
    <source>
        <strain evidence="3">Lh_116_1</strain>
        <strain evidence="4">Lh_16_1</strain>
    </source>
</reference>
<evidence type="ECO:0000256" key="1">
    <source>
        <dbReference type="ARBA" id="ARBA00022679"/>
    </source>
</evidence>
<dbReference type="PANTHER" id="PTHR48207">
    <property type="entry name" value="SUCCINATE--HYDROXYMETHYLGLUTARATE COA-TRANSFERASE"/>
    <property type="match status" value="1"/>
</dbReference>
<dbReference type="InterPro" id="IPR023606">
    <property type="entry name" value="CoA-Trfase_III_dom_1_sf"/>
</dbReference>
<gene>
    <name evidence="2" type="ORF">GS441_07475</name>
    <name evidence="3" type="ORF">GS882_19360</name>
    <name evidence="4" type="ORF">GS947_06180</name>
</gene>
<dbReference type="GO" id="GO:0008410">
    <property type="term" value="F:CoA-transferase activity"/>
    <property type="evidence" value="ECO:0007669"/>
    <property type="project" value="TreeGrafter"/>
</dbReference>
<dbReference type="Proteomes" id="UP000603463">
    <property type="component" value="Unassembled WGS sequence"/>
</dbReference>
<name>A0A9Q5F4Y2_RHOHA</name>
<dbReference type="Gene3D" id="3.40.50.10540">
    <property type="entry name" value="Crotonobetainyl-coa:carnitine coa-transferase, domain 1"/>
    <property type="match status" value="1"/>
</dbReference>
<reference evidence="2" key="1">
    <citation type="submission" date="2019-11" db="EMBL/GenBank/DDBJ databases">
        <title>Spread of Macrolides and rifampicin resistant Rhodococcus equi in clinical isolates in the USA.</title>
        <authorList>
            <person name="Alvarez-Narvaez S."/>
            <person name="Huber L."/>
            <person name="Cohen N.D."/>
            <person name="Slovis N."/>
            <person name="Greiter M."/>
            <person name="Giguere S."/>
            <person name="Hart K."/>
        </authorList>
    </citation>
    <scope>NUCLEOTIDE SEQUENCE</scope>
    <source>
        <strain evidence="2">Lh_17</strain>
    </source>
</reference>
<evidence type="ECO:0000313" key="2">
    <source>
        <dbReference type="EMBL" id="MBM4565277.1"/>
    </source>
</evidence>
<dbReference type="AlphaFoldDB" id="A0A9Q5F4Y2"/>
<dbReference type="Proteomes" id="UP000808906">
    <property type="component" value="Unassembled WGS sequence"/>
</dbReference>
<dbReference type="EMBL" id="WVBC01000032">
    <property type="protein sequence ID" value="NKT80247.1"/>
    <property type="molecule type" value="Genomic_DNA"/>
</dbReference>
<dbReference type="InterPro" id="IPR003673">
    <property type="entry name" value="CoA-Trfase_fam_III"/>
</dbReference>
<dbReference type="EMBL" id="WUXR01000002">
    <property type="protein sequence ID" value="MBM4565277.1"/>
    <property type="molecule type" value="Genomic_DNA"/>
</dbReference>
<sequence length="387" mass="42433">MSGGTGPLGGIRVLDFTTTFSGPYCTQLLAEMGADVIKVEAPGGDITRSLGTTRTPGMASVFVASNRNKSSIELDLKSDEARATIRALIGRADCLVHNMRPTAARRLGIGPDTALEINPRLIHAAVTGYGSDGPYAGRPAYDDCIQAASGLAWLQTLVAQQPSYMSSPIADKVAGLATVNAITAALFWRERSGSGQAIEVPMFETLVGFTLMEQWGGRAFVPPEGPTGYARMRSPHRRPYRTSDGLISVVVYHEGHWRRFLEFVGRSELLDQDRYRTVEARNRNIDELYVLLEELLEKRSTEDWLKILDELDVPAMPISSVDDLFDDEHLTAVDFFHEVLDSENETYLAPRAATRFSASPLESPRRAASLDRLGAGTAAVERWLADE</sequence>
<dbReference type="InterPro" id="IPR050483">
    <property type="entry name" value="CoA-transferase_III_domain"/>
</dbReference>
<dbReference type="PANTHER" id="PTHR48207:SF4">
    <property type="entry name" value="BLL6097 PROTEIN"/>
    <property type="match status" value="1"/>
</dbReference>
<comment type="caution">
    <text evidence="3">The sequence shown here is derived from an EMBL/GenBank/DDBJ whole genome shotgun (WGS) entry which is preliminary data.</text>
</comment>
<organism evidence="3 5">
    <name type="scientific">Rhodococcus hoagii</name>
    <name type="common">Corynebacterium equii</name>
    <dbReference type="NCBI Taxonomy" id="43767"/>
    <lineage>
        <taxon>Bacteria</taxon>
        <taxon>Bacillati</taxon>
        <taxon>Actinomycetota</taxon>
        <taxon>Actinomycetes</taxon>
        <taxon>Mycobacteriales</taxon>
        <taxon>Nocardiaceae</taxon>
        <taxon>Prescottella</taxon>
    </lineage>
</organism>
<dbReference type="InterPro" id="IPR044855">
    <property type="entry name" value="CoA-Trfase_III_dom3_sf"/>
</dbReference>
<protein>
    <submittedName>
        <fullName evidence="3">CoA transferase</fullName>
    </submittedName>
</protein>
<keyword evidence="1 3" id="KW-0808">Transferase</keyword>
<accession>A0A9Q5F4Y2</accession>
<evidence type="ECO:0000313" key="5">
    <source>
        <dbReference type="Proteomes" id="UP000603463"/>
    </source>
</evidence>
<dbReference type="EMBL" id="WVDC01000001">
    <property type="protein sequence ID" value="NKW41216.1"/>
    <property type="molecule type" value="Genomic_DNA"/>
</dbReference>